<dbReference type="AlphaFoldDB" id="A0A0F9RS05"/>
<dbReference type="EMBL" id="LAZR01000801">
    <property type="protein sequence ID" value="KKN57479.1"/>
    <property type="molecule type" value="Genomic_DNA"/>
</dbReference>
<sequence>MTRKQKGPRHTRGPLQIDTTQVYHLSEARAPVTETLITFDYTRKSSIKQGLGEKMNSENESADNFTPTTESNVGHAAQSDNLAEGLTQQIDLAHQVNVDEDCGKYWSGLFNARGEWSARPIRCGHCDECLQRKADQTERRVLRRLEIRKDGNDSLVISVLSVPAVKVMALQKRIQRDETAQYYRAFNEAGAFDFIIQSDEVYGEVVETPKYDFALAAKISKEKGKRQTGLLYSLKSKKIAAEKEDTYSLNLTKITAEKPGDSKRITIIAKTIKPNKYAFDQKEHQARIFSLTSRLTGALDEAGIGYQTEGLIRQTRPIDRLKYNANVVECPNKTPIETDLSIGALSGQDSLFNEPEPEPGPVFYHFEVSEQECIERQMNFCWNN</sequence>
<reference evidence="2" key="1">
    <citation type="journal article" date="2015" name="Nature">
        <title>Complex archaea that bridge the gap between prokaryotes and eukaryotes.</title>
        <authorList>
            <person name="Spang A."/>
            <person name="Saw J.H."/>
            <person name="Jorgensen S.L."/>
            <person name="Zaremba-Niedzwiedzka K."/>
            <person name="Martijn J."/>
            <person name="Lind A.E."/>
            <person name="van Eijk R."/>
            <person name="Schleper C."/>
            <person name="Guy L."/>
            <person name="Ettema T.J."/>
        </authorList>
    </citation>
    <scope>NUCLEOTIDE SEQUENCE</scope>
</reference>
<protein>
    <submittedName>
        <fullName evidence="2">Uncharacterized protein</fullName>
    </submittedName>
</protein>
<proteinExistence type="predicted"/>
<organism evidence="2">
    <name type="scientific">marine sediment metagenome</name>
    <dbReference type="NCBI Taxonomy" id="412755"/>
    <lineage>
        <taxon>unclassified sequences</taxon>
        <taxon>metagenomes</taxon>
        <taxon>ecological metagenomes</taxon>
    </lineage>
</organism>
<evidence type="ECO:0000313" key="2">
    <source>
        <dbReference type="EMBL" id="KKN57479.1"/>
    </source>
</evidence>
<feature type="region of interest" description="Disordered" evidence="1">
    <location>
        <begin position="49"/>
        <end position="75"/>
    </location>
</feature>
<evidence type="ECO:0000256" key="1">
    <source>
        <dbReference type="SAM" id="MobiDB-lite"/>
    </source>
</evidence>
<gene>
    <name evidence="2" type="ORF">LCGC14_0561910</name>
</gene>
<comment type="caution">
    <text evidence="2">The sequence shown here is derived from an EMBL/GenBank/DDBJ whole genome shotgun (WGS) entry which is preliminary data.</text>
</comment>
<accession>A0A0F9RS05</accession>
<name>A0A0F9RS05_9ZZZZ</name>
<feature type="compositionally biased region" description="Polar residues" evidence="1">
    <location>
        <begin position="58"/>
        <end position="75"/>
    </location>
</feature>